<gene>
    <name evidence="2" type="ORF">ACFO3M_15195</name>
</gene>
<feature type="region of interest" description="Disordered" evidence="1">
    <location>
        <begin position="47"/>
        <end position="102"/>
    </location>
</feature>
<accession>A0ABV9LMM3</accession>
<evidence type="ECO:0000313" key="3">
    <source>
        <dbReference type="Proteomes" id="UP001596025"/>
    </source>
</evidence>
<organism evidence="2 3">
    <name type="scientific">Geodermatophilus arenarius</name>
    <dbReference type="NCBI Taxonomy" id="1137990"/>
    <lineage>
        <taxon>Bacteria</taxon>
        <taxon>Bacillati</taxon>
        <taxon>Actinomycetota</taxon>
        <taxon>Actinomycetes</taxon>
        <taxon>Geodermatophilales</taxon>
        <taxon>Geodermatophilaceae</taxon>
        <taxon>Geodermatophilus</taxon>
    </lineage>
</organism>
<proteinExistence type="predicted"/>
<evidence type="ECO:0000256" key="1">
    <source>
        <dbReference type="SAM" id="MobiDB-lite"/>
    </source>
</evidence>
<feature type="compositionally biased region" description="Low complexity" evidence="1">
    <location>
        <begin position="71"/>
        <end position="86"/>
    </location>
</feature>
<protein>
    <submittedName>
        <fullName evidence="2">Uncharacterized protein</fullName>
    </submittedName>
</protein>
<feature type="compositionally biased region" description="Pro residues" evidence="1">
    <location>
        <begin position="60"/>
        <end position="70"/>
    </location>
</feature>
<dbReference type="RefSeq" id="WP_387990335.1">
    <property type="nucleotide sequence ID" value="NZ_JBHSGR010000016.1"/>
</dbReference>
<feature type="compositionally biased region" description="Low complexity" evidence="1">
    <location>
        <begin position="48"/>
        <end position="59"/>
    </location>
</feature>
<dbReference type="EMBL" id="JBHSGR010000016">
    <property type="protein sequence ID" value="MFC4694742.1"/>
    <property type="molecule type" value="Genomic_DNA"/>
</dbReference>
<dbReference type="Proteomes" id="UP001596025">
    <property type="component" value="Unassembled WGS sequence"/>
</dbReference>
<evidence type="ECO:0000313" key="2">
    <source>
        <dbReference type="EMBL" id="MFC4694742.1"/>
    </source>
</evidence>
<reference evidence="3" key="1">
    <citation type="journal article" date="2019" name="Int. J. Syst. Evol. Microbiol.">
        <title>The Global Catalogue of Microorganisms (GCM) 10K type strain sequencing project: providing services to taxonomists for standard genome sequencing and annotation.</title>
        <authorList>
            <consortium name="The Broad Institute Genomics Platform"/>
            <consortium name="The Broad Institute Genome Sequencing Center for Infectious Disease"/>
            <person name="Wu L."/>
            <person name="Ma J."/>
        </authorList>
    </citation>
    <scope>NUCLEOTIDE SEQUENCE [LARGE SCALE GENOMIC DNA]</scope>
    <source>
        <strain evidence="3">CCUG 62763</strain>
    </source>
</reference>
<keyword evidence="3" id="KW-1185">Reference proteome</keyword>
<sequence length="102" mass="10706">MTTYEYDLATTRLRELRAEADAAGRVRRLPAARWWARRAEYASRRAARAGAAVRGTAAPPQGPGSTPSPPGRGRAPAAPGASGARPLVVPGPVGDRRAPVRP</sequence>
<comment type="caution">
    <text evidence="2">The sequence shown here is derived from an EMBL/GenBank/DDBJ whole genome shotgun (WGS) entry which is preliminary data.</text>
</comment>
<name>A0ABV9LMM3_9ACTN</name>